<comment type="caution">
    <text evidence="1">The sequence shown here is derived from an EMBL/GenBank/DDBJ whole genome shotgun (WGS) entry which is preliminary data.</text>
</comment>
<protein>
    <submittedName>
        <fullName evidence="1">Uncharacterized protein</fullName>
    </submittedName>
</protein>
<organism evidence="1 2">
    <name type="scientific">Leptospira stimsonii</name>
    <dbReference type="NCBI Taxonomy" id="2202203"/>
    <lineage>
        <taxon>Bacteria</taxon>
        <taxon>Pseudomonadati</taxon>
        <taxon>Spirochaetota</taxon>
        <taxon>Spirochaetia</taxon>
        <taxon>Leptospirales</taxon>
        <taxon>Leptospiraceae</taxon>
        <taxon>Leptospira</taxon>
    </lineage>
</organism>
<name>A0A8B3CT63_9LEPT</name>
<gene>
    <name evidence="1" type="ORF">DLM78_05790</name>
</gene>
<dbReference type="AlphaFoldDB" id="A0A8B3CT63"/>
<reference evidence="2" key="1">
    <citation type="submission" date="2018-05" db="EMBL/GenBank/DDBJ databases">
        <title>Leptospira yasudae sp. nov. and Leptospira stimsonii sp. nov., two pathogenic species of the genus Leptospira isolated from environmental sources.</title>
        <authorList>
            <person name="Casanovas-Massana A."/>
            <person name="Hamond C."/>
            <person name="Santos L.A."/>
            <person name="Hacker K.P."/>
            <person name="Balassiano I."/>
            <person name="Medeiros M.A."/>
            <person name="Reis M.G."/>
            <person name="Ko A.I."/>
            <person name="Wunder E.A."/>
        </authorList>
    </citation>
    <scope>NUCLEOTIDE SEQUENCE [LARGE SCALE GENOMIC DNA]</scope>
    <source>
        <strain evidence="2">AMB6-RJ</strain>
    </source>
</reference>
<evidence type="ECO:0000313" key="1">
    <source>
        <dbReference type="EMBL" id="RHX88451.1"/>
    </source>
</evidence>
<dbReference type="EMBL" id="QHCS01000001">
    <property type="protein sequence ID" value="RHX88451.1"/>
    <property type="molecule type" value="Genomic_DNA"/>
</dbReference>
<sequence>MGNKGGFKIFGKTESIICGNSHNGIQFYKIIFSRSFALRIIFSSNWKTIFNQESKERFVGVPTKVCGRFLLDNMQFL</sequence>
<dbReference type="Proteomes" id="UP000266669">
    <property type="component" value="Unassembled WGS sequence"/>
</dbReference>
<evidence type="ECO:0000313" key="2">
    <source>
        <dbReference type="Proteomes" id="UP000266669"/>
    </source>
</evidence>
<accession>A0A8B3CT63</accession>
<proteinExistence type="predicted"/>